<dbReference type="Proteomes" id="UP000821853">
    <property type="component" value="Chromosome 4"/>
</dbReference>
<organism evidence="1 2">
    <name type="scientific">Haemaphysalis longicornis</name>
    <name type="common">Bush tick</name>
    <dbReference type="NCBI Taxonomy" id="44386"/>
    <lineage>
        <taxon>Eukaryota</taxon>
        <taxon>Metazoa</taxon>
        <taxon>Ecdysozoa</taxon>
        <taxon>Arthropoda</taxon>
        <taxon>Chelicerata</taxon>
        <taxon>Arachnida</taxon>
        <taxon>Acari</taxon>
        <taxon>Parasitiformes</taxon>
        <taxon>Ixodida</taxon>
        <taxon>Ixodoidea</taxon>
        <taxon>Ixodidae</taxon>
        <taxon>Haemaphysalinae</taxon>
        <taxon>Haemaphysalis</taxon>
    </lineage>
</organism>
<dbReference type="AlphaFoldDB" id="A0A9J6GGS2"/>
<evidence type="ECO:0000313" key="2">
    <source>
        <dbReference type="Proteomes" id="UP000821853"/>
    </source>
</evidence>
<name>A0A9J6GGS2_HAELO</name>
<reference evidence="1 2" key="1">
    <citation type="journal article" date="2020" name="Cell">
        <title>Large-Scale Comparative Analyses of Tick Genomes Elucidate Their Genetic Diversity and Vector Capacities.</title>
        <authorList>
            <consortium name="Tick Genome and Microbiome Consortium (TIGMIC)"/>
            <person name="Jia N."/>
            <person name="Wang J."/>
            <person name="Shi W."/>
            <person name="Du L."/>
            <person name="Sun Y."/>
            <person name="Zhan W."/>
            <person name="Jiang J.F."/>
            <person name="Wang Q."/>
            <person name="Zhang B."/>
            <person name="Ji P."/>
            <person name="Bell-Sakyi L."/>
            <person name="Cui X.M."/>
            <person name="Yuan T.T."/>
            <person name="Jiang B.G."/>
            <person name="Yang W.F."/>
            <person name="Lam T.T."/>
            <person name="Chang Q.C."/>
            <person name="Ding S.J."/>
            <person name="Wang X.J."/>
            <person name="Zhu J.G."/>
            <person name="Ruan X.D."/>
            <person name="Zhao L."/>
            <person name="Wei J.T."/>
            <person name="Ye R.Z."/>
            <person name="Que T.C."/>
            <person name="Du C.H."/>
            <person name="Zhou Y.H."/>
            <person name="Cheng J.X."/>
            <person name="Dai P.F."/>
            <person name="Guo W.B."/>
            <person name="Han X.H."/>
            <person name="Huang E.J."/>
            <person name="Li L.F."/>
            <person name="Wei W."/>
            <person name="Gao Y.C."/>
            <person name="Liu J.Z."/>
            <person name="Shao H.Z."/>
            <person name="Wang X."/>
            <person name="Wang C.C."/>
            <person name="Yang T.C."/>
            <person name="Huo Q.B."/>
            <person name="Li W."/>
            <person name="Chen H.Y."/>
            <person name="Chen S.E."/>
            <person name="Zhou L.G."/>
            <person name="Ni X.B."/>
            <person name="Tian J.H."/>
            <person name="Sheng Y."/>
            <person name="Liu T."/>
            <person name="Pan Y.S."/>
            <person name="Xia L.Y."/>
            <person name="Li J."/>
            <person name="Zhao F."/>
            <person name="Cao W.C."/>
        </authorList>
    </citation>
    <scope>NUCLEOTIDE SEQUENCE [LARGE SCALE GENOMIC DNA]</scope>
    <source>
        <strain evidence="1">HaeL-2018</strain>
    </source>
</reference>
<accession>A0A9J6GGS2</accession>
<gene>
    <name evidence="1" type="ORF">HPB48_003971</name>
</gene>
<comment type="caution">
    <text evidence="1">The sequence shown here is derived from an EMBL/GenBank/DDBJ whole genome shotgun (WGS) entry which is preliminary data.</text>
</comment>
<keyword evidence="2" id="KW-1185">Reference proteome</keyword>
<dbReference type="VEuPathDB" id="VectorBase:HLOH_059632"/>
<dbReference type="OrthoDB" id="10264149at2759"/>
<proteinExistence type="predicted"/>
<sequence length="376" mass="41977">MYLVESGFQHRARIVPYLMRLLRGLLKADFVEEIRYDPDDRVPVRERFCFLLHTVLSDAAYHCDELCEEIGNCQMDFLGALVRICSSAHVASVGSPDPSGPAAALDLKVGQAVVPLLIGTCRALGRVSFEPPFLICQIFPPPEKEVYNEEEVGAEVHMRKKQQAELYSPMLVPRRAMVDYWLSRTYPGSSKDRREALLPYENITTPVAFVASTFVFGTIGSSFSQMRIIRERPDIVRKSNVKFSANKIQVCGACSVRAPHPGGSDDRVPGPLRPSGALERPIQVNPYLHFGEVLRQVWITLLQEVLCSYSTAEKEQWKTDSPLFCSLTKEVHKLAKHQFLSGQEHIQVRHASLCRLSPHPRSGAPIGAETAFSGAC</sequence>
<protein>
    <submittedName>
        <fullName evidence="1">Uncharacterized protein</fullName>
    </submittedName>
</protein>
<evidence type="ECO:0000313" key="1">
    <source>
        <dbReference type="EMBL" id="KAH9373977.1"/>
    </source>
</evidence>
<dbReference type="EMBL" id="JABSTR010000006">
    <property type="protein sequence ID" value="KAH9373977.1"/>
    <property type="molecule type" value="Genomic_DNA"/>
</dbReference>